<dbReference type="RefSeq" id="YP_009598812.1">
    <property type="nucleotide sequence ID" value="NC_041911.1"/>
</dbReference>
<dbReference type="EMBL" id="AP017924">
    <property type="protein sequence ID" value="BAW19093.1"/>
    <property type="molecule type" value="Genomic_DNA"/>
</dbReference>
<sequence length="135" mass="15528">MAYLHIVNPNNRVYTRTMLHGVGRADSDAELRANLRVILAILLVDWYESNPDLGGVKSHIFDVVTAPQFYEEGYTKTVGNNDDRLWFCSYIGFEKLTSQWAKENAKGCHGVICARIFNQDARQNEMDHHCIQVYF</sequence>
<keyword evidence="2" id="KW-1185">Reference proteome</keyword>
<reference evidence="1 2" key="1">
    <citation type="submission" date="2016-12" db="EMBL/GenBank/DDBJ databases">
        <title>Characterization of two jumbo phages RP12 and RP31 infecting the phytopathogen Ralstonia solanacearum.</title>
        <authorList>
            <person name="Kawasaki T."/>
            <person name="Yoshikawa G."/>
            <person name="Ogata H."/>
            <person name="Yamada T."/>
        </authorList>
    </citation>
    <scope>NUCLEOTIDE SEQUENCE [LARGE SCALE GENOMIC DNA]</scope>
    <source>
        <strain evidence="1 2">RP12</strain>
    </source>
</reference>
<accession>A0A1L7N0U3</accession>
<dbReference type="KEGG" id="vg:40074514"/>
<protein>
    <submittedName>
        <fullName evidence="1">Uncharacterized protein</fullName>
    </submittedName>
</protein>
<dbReference type="GeneID" id="40074514"/>
<organism evidence="1 2">
    <name type="scientific">Ralstonia phage RP12</name>
    <dbReference type="NCBI Taxonomy" id="1923889"/>
    <lineage>
        <taxon>Viruses</taxon>
        <taxon>Duplodnaviria</taxon>
        <taxon>Heunggongvirae</taxon>
        <taxon>Uroviricota</taxon>
        <taxon>Caudoviricetes</taxon>
        <taxon>Chimalliviridae</taxon>
        <taxon>Ripduovirus</taxon>
        <taxon>Ripduovirus RP12</taxon>
    </lineage>
</organism>
<evidence type="ECO:0000313" key="2">
    <source>
        <dbReference type="Proteomes" id="UP000222831"/>
    </source>
</evidence>
<proteinExistence type="predicted"/>
<evidence type="ECO:0000313" key="1">
    <source>
        <dbReference type="EMBL" id="BAW19093.1"/>
    </source>
</evidence>
<dbReference type="Proteomes" id="UP000222831">
    <property type="component" value="Segment"/>
</dbReference>
<name>A0A1L7N0U3_9CAUD</name>